<name>A0A0F9JSM5_9ZZZZ</name>
<evidence type="ECO:0000313" key="1">
    <source>
        <dbReference type="EMBL" id="KKK56719.1"/>
    </source>
</evidence>
<protein>
    <submittedName>
        <fullName evidence="2">Uncharacterized protein</fullName>
    </submittedName>
</protein>
<gene>
    <name evidence="2" type="ORF">LCGC14_1416860</name>
    <name evidence="1" type="ORF">LCGC14_3061690</name>
</gene>
<proteinExistence type="predicted"/>
<comment type="caution">
    <text evidence="2">The sequence shown here is derived from an EMBL/GenBank/DDBJ whole genome shotgun (WGS) entry which is preliminary data.</text>
</comment>
<dbReference type="EMBL" id="LAZR01009402">
    <property type="protein sequence ID" value="KKM72814.1"/>
    <property type="molecule type" value="Genomic_DNA"/>
</dbReference>
<dbReference type="EMBL" id="LAZR01064850">
    <property type="protein sequence ID" value="KKK56719.1"/>
    <property type="molecule type" value="Genomic_DNA"/>
</dbReference>
<sequence>MAELRCLDGTVVQISAEMEVKLRKAFGEPEHVWVHGDVFDTGHSIGMFAETVIYGNIIVNLEHRNRGGTPAIQLPGSKFLFNIKDKL</sequence>
<organism evidence="2">
    <name type="scientific">marine sediment metagenome</name>
    <dbReference type="NCBI Taxonomy" id="412755"/>
    <lineage>
        <taxon>unclassified sequences</taxon>
        <taxon>metagenomes</taxon>
        <taxon>ecological metagenomes</taxon>
    </lineage>
</organism>
<reference evidence="2" key="1">
    <citation type="journal article" date="2015" name="Nature">
        <title>Complex archaea that bridge the gap between prokaryotes and eukaryotes.</title>
        <authorList>
            <person name="Spang A."/>
            <person name="Saw J.H."/>
            <person name="Jorgensen S.L."/>
            <person name="Zaremba-Niedzwiedzka K."/>
            <person name="Martijn J."/>
            <person name="Lind A.E."/>
            <person name="van Eijk R."/>
            <person name="Schleper C."/>
            <person name="Guy L."/>
            <person name="Ettema T.J."/>
        </authorList>
    </citation>
    <scope>NUCLEOTIDE SEQUENCE</scope>
</reference>
<dbReference type="AlphaFoldDB" id="A0A0F9JSM5"/>
<accession>A0A0F9JSM5</accession>
<evidence type="ECO:0000313" key="2">
    <source>
        <dbReference type="EMBL" id="KKM72814.1"/>
    </source>
</evidence>